<dbReference type="AlphaFoldDB" id="A0A183DRX0"/>
<gene>
    <name evidence="1" type="ORF">GPUH_LOCUS11461</name>
</gene>
<protein>
    <submittedName>
        <fullName evidence="3">SNF2_N domain-containing protein</fullName>
    </submittedName>
</protein>
<dbReference type="OrthoDB" id="410104at2759"/>
<accession>A0A183DRX0</accession>
<dbReference type="Proteomes" id="UP000271098">
    <property type="component" value="Unassembled WGS sequence"/>
</dbReference>
<organism evidence="3">
    <name type="scientific">Gongylonema pulchrum</name>
    <dbReference type="NCBI Taxonomy" id="637853"/>
    <lineage>
        <taxon>Eukaryota</taxon>
        <taxon>Metazoa</taxon>
        <taxon>Ecdysozoa</taxon>
        <taxon>Nematoda</taxon>
        <taxon>Chromadorea</taxon>
        <taxon>Rhabditida</taxon>
        <taxon>Spirurina</taxon>
        <taxon>Spiruromorpha</taxon>
        <taxon>Spiruroidea</taxon>
        <taxon>Gongylonematidae</taxon>
        <taxon>Gongylonema</taxon>
    </lineage>
</organism>
<name>A0A183DRX0_9BILA</name>
<reference evidence="1 2" key="2">
    <citation type="submission" date="2018-11" db="EMBL/GenBank/DDBJ databases">
        <authorList>
            <consortium name="Pathogen Informatics"/>
        </authorList>
    </citation>
    <scope>NUCLEOTIDE SEQUENCE [LARGE SCALE GENOMIC DNA]</scope>
</reference>
<evidence type="ECO:0000313" key="1">
    <source>
        <dbReference type="EMBL" id="VDN18809.1"/>
    </source>
</evidence>
<dbReference type="EMBL" id="UYRT01078573">
    <property type="protein sequence ID" value="VDN18809.1"/>
    <property type="molecule type" value="Genomic_DNA"/>
</dbReference>
<evidence type="ECO:0000313" key="3">
    <source>
        <dbReference type="WBParaSite" id="GPUH_0001147501-mRNA-1"/>
    </source>
</evidence>
<evidence type="ECO:0000313" key="2">
    <source>
        <dbReference type="Proteomes" id="UP000271098"/>
    </source>
</evidence>
<reference evidence="3" key="1">
    <citation type="submission" date="2016-06" db="UniProtKB">
        <authorList>
            <consortium name="WormBaseParasite"/>
        </authorList>
    </citation>
    <scope>IDENTIFICATION</scope>
</reference>
<sequence>MDLKREERIWKVILFRDRPKQVAPQRFLEAFEAEDWKITGEDTDADYALFLEKLSKCKTAAAAAVKVVKSSRTRLNQKTLAFFQLRSAMAAESKTGLEYKILCKHVQRLMKEDNYRQNKLKEAASQKLCIKRVYREIQVRQNLSVAFVDKTDRGTTNRRQMESICKDFFSQFSPIVTIESPIKQATSAAPDIEPCKVEHEVRSMNARKAAGIDKLRAGGKRLFKVSSSHFPWYFNFSRISAIPLFSLYCFMDAKRGTLLSQKKRNQPLHNDQRRDECLVSAEHSVHATMRFD</sequence>
<keyword evidence="2" id="KW-1185">Reference proteome</keyword>
<dbReference type="WBParaSite" id="GPUH_0001147501-mRNA-1">
    <property type="protein sequence ID" value="GPUH_0001147501-mRNA-1"/>
    <property type="gene ID" value="GPUH_0001147501"/>
</dbReference>
<proteinExistence type="predicted"/>